<gene>
    <name evidence="2" type="ORF">BLNAU_18508</name>
</gene>
<feature type="compositionally biased region" description="Polar residues" evidence="1">
    <location>
        <begin position="327"/>
        <end position="340"/>
    </location>
</feature>
<feature type="region of interest" description="Disordered" evidence="1">
    <location>
        <begin position="325"/>
        <end position="354"/>
    </location>
</feature>
<keyword evidence="3" id="KW-1185">Reference proteome</keyword>
<evidence type="ECO:0000313" key="3">
    <source>
        <dbReference type="Proteomes" id="UP001281761"/>
    </source>
</evidence>
<sequence>MGSSRSKRQPDDLSIEDHITICFVVCIAHAMEQEGTLDAILEGIRETSDQLDITACIPLATFLRATSVLLPLTRVGTSCGSDTGDEITCYDSKDSANDNPQPHAPRVDPSLIYRRVVMLIGNGSKNEGILDTIMIGASSNKYPYSISVPIVISTVGVEMQTAEEENVLPTDALDNILPTPNISCQSEPAPIVVTRTQKATLEAKKGNVRKAKEMAQEAQQTVNAFDAPLSSELGERLDVRNSRNWDDATATDMFTRVLLSLTRLSPEDQLNVQNNRSSTDFVFPVVHVRQSWESLGDIDDRTRELASETGESGVEGGKREVLVAEGSESQNAIDVSSSESGDMEEKKGVDVKQERAKDESGICVERVRFGTEREKKMKRPEVQRENEKGSWAE</sequence>
<evidence type="ECO:0000313" key="2">
    <source>
        <dbReference type="EMBL" id="KAK2946595.1"/>
    </source>
</evidence>
<proteinExistence type="predicted"/>
<feature type="region of interest" description="Disordered" evidence="1">
    <location>
        <begin position="373"/>
        <end position="393"/>
    </location>
</feature>
<evidence type="ECO:0000256" key="1">
    <source>
        <dbReference type="SAM" id="MobiDB-lite"/>
    </source>
</evidence>
<protein>
    <submittedName>
        <fullName evidence="2">Uncharacterized protein</fullName>
    </submittedName>
</protein>
<organism evidence="2 3">
    <name type="scientific">Blattamonas nauphoetae</name>
    <dbReference type="NCBI Taxonomy" id="2049346"/>
    <lineage>
        <taxon>Eukaryota</taxon>
        <taxon>Metamonada</taxon>
        <taxon>Preaxostyla</taxon>
        <taxon>Oxymonadida</taxon>
        <taxon>Blattamonas</taxon>
    </lineage>
</organism>
<accession>A0ABQ9X496</accession>
<dbReference type="EMBL" id="JARBJD010000224">
    <property type="protein sequence ID" value="KAK2946595.1"/>
    <property type="molecule type" value="Genomic_DNA"/>
</dbReference>
<name>A0ABQ9X496_9EUKA</name>
<reference evidence="2 3" key="1">
    <citation type="journal article" date="2022" name="bioRxiv">
        <title>Genomics of Preaxostyla Flagellates Illuminates Evolutionary Transitions and the Path Towards Mitochondrial Loss.</title>
        <authorList>
            <person name="Novak L.V.F."/>
            <person name="Treitli S.C."/>
            <person name="Pyrih J."/>
            <person name="Halakuc P."/>
            <person name="Pipaliya S.V."/>
            <person name="Vacek V."/>
            <person name="Brzon O."/>
            <person name="Soukal P."/>
            <person name="Eme L."/>
            <person name="Dacks J.B."/>
            <person name="Karnkowska A."/>
            <person name="Elias M."/>
            <person name="Hampl V."/>
        </authorList>
    </citation>
    <scope>NUCLEOTIDE SEQUENCE [LARGE SCALE GENOMIC DNA]</scope>
    <source>
        <strain evidence="2">NAU3</strain>
        <tissue evidence="2">Gut</tissue>
    </source>
</reference>
<comment type="caution">
    <text evidence="2">The sequence shown here is derived from an EMBL/GenBank/DDBJ whole genome shotgun (WGS) entry which is preliminary data.</text>
</comment>
<feature type="compositionally biased region" description="Basic and acidic residues" evidence="1">
    <location>
        <begin position="343"/>
        <end position="354"/>
    </location>
</feature>
<dbReference type="Proteomes" id="UP001281761">
    <property type="component" value="Unassembled WGS sequence"/>
</dbReference>